<dbReference type="EMBL" id="JAGINP010000020">
    <property type="protein sequence ID" value="MBP2295156.1"/>
    <property type="molecule type" value="Genomic_DNA"/>
</dbReference>
<proteinExistence type="predicted"/>
<dbReference type="RefSeq" id="WP_209769564.1">
    <property type="nucleotide sequence ID" value="NZ_JAGINP010000020.1"/>
</dbReference>
<protein>
    <recommendedName>
        <fullName evidence="3">DUF3768 domain-containing protein</fullName>
    </recommendedName>
</protein>
<sequence length="111" mass="12483">MRDAERRAAIARLNDRLRQTFVSGQVIMSRGVAALPDYKREAIVQAVREFNRFDANNDPYGEHDCAAFTVVGLTLLWKIDTYQDGTLTFGADDPLSPTAVRVLTIMLSEDY</sequence>
<dbReference type="Pfam" id="PF12599">
    <property type="entry name" value="DUF3768"/>
    <property type="match status" value="1"/>
</dbReference>
<evidence type="ECO:0000313" key="1">
    <source>
        <dbReference type="EMBL" id="MBP2295156.1"/>
    </source>
</evidence>
<dbReference type="InterPro" id="IPR022243">
    <property type="entry name" value="DUF3768"/>
</dbReference>
<keyword evidence="2" id="KW-1185">Reference proteome</keyword>
<dbReference type="Proteomes" id="UP000781958">
    <property type="component" value="Unassembled WGS sequence"/>
</dbReference>
<gene>
    <name evidence="1" type="ORF">J2851_004959</name>
</gene>
<reference evidence="1 2" key="1">
    <citation type="submission" date="2021-03" db="EMBL/GenBank/DDBJ databases">
        <title>Genomic Encyclopedia of Type Strains, Phase III (KMG-III): the genomes of soil and plant-associated and newly described type strains.</title>
        <authorList>
            <person name="Whitman W."/>
        </authorList>
    </citation>
    <scope>NUCLEOTIDE SEQUENCE [LARGE SCALE GENOMIC DNA]</scope>
    <source>
        <strain evidence="1 2">IMMIB AFH-6</strain>
    </source>
</reference>
<evidence type="ECO:0000313" key="2">
    <source>
        <dbReference type="Proteomes" id="UP000781958"/>
    </source>
</evidence>
<comment type="caution">
    <text evidence="1">The sequence shown here is derived from an EMBL/GenBank/DDBJ whole genome shotgun (WGS) entry which is preliminary data.</text>
</comment>
<organism evidence="1 2">
    <name type="scientific">Azospirillum rugosum</name>
    <dbReference type="NCBI Taxonomy" id="416170"/>
    <lineage>
        <taxon>Bacteria</taxon>
        <taxon>Pseudomonadati</taxon>
        <taxon>Pseudomonadota</taxon>
        <taxon>Alphaproteobacteria</taxon>
        <taxon>Rhodospirillales</taxon>
        <taxon>Azospirillaceae</taxon>
        <taxon>Azospirillum</taxon>
    </lineage>
</organism>
<name>A0ABS4SRG2_9PROT</name>
<evidence type="ECO:0008006" key="3">
    <source>
        <dbReference type="Google" id="ProtNLM"/>
    </source>
</evidence>
<accession>A0ABS4SRG2</accession>